<dbReference type="Proteomes" id="UP000247810">
    <property type="component" value="Unassembled WGS sequence"/>
</dbReference>
<evidence type="ECO:0000256" key="1">
    <source>
        <dbReference type="SAM" id="MobiDB-lite"/>
    </source>
</evidence>
<dbReference type="OrthoDB" id="5599552at2759"/>
<accession>A0A319DGM2</accession>
<protein>
    <submittedName>
        <fullName evidence="2">Uncharacterized protein</fullName>
    </submittedName>
</protein>
<dbReference type="VEuPathDB" id="FungiDB:BO71DRAFT_183479"/>
<feature type="region of interest" description="Disordered" evidence="1">
    <location>
        <begin position="729"/>
        <end position="749"/>
    </location>
</feature>
<evidence type="ECO:0000313" key="3">
    <source>
        <dbReference type="Proteomes" id="UP000247810"/>
    </source>
</evidence>
<feature type="compositionally biased region" description="Basic and acidic residues" evidence="1">
    <location>
        <begin position="680"/>
        <end position="702"/>
    </location>
</feature>
<gene>
    <name evidence="2" type="ORF">BO71DRAFT_183479</name>
</gene>
<feature type="compositionally biased region" description="Polar residues" evidence="1">
    <location>
        <begin position="666"/>
        <end position="676"/>
    </location>
</feature>
<feature type="region of interest" description="Disordered" evidence="1">
    <location>
        <begin position="657"/>
        <end position="703"/>
    </location>
</feature>
<dbReference type="AlphaFoldDB" id="A0A319DGM2"/>
<reference evidence="2 3" key="1">
    <citation type="submission" date="2018-02" db="EMBL/GenBank/DDBJ databases">
        <title>The genomes of Aspergillus section Nigri reveals drivers in fungal speciation.</title>
        <authorList>
            <consortium name="DOE Joint Genome Institute"/>
            <person name="Vesth T.C."/>
            <person name="Nybo J."/>
            <person name="Theobald S."/>
            <person name="Brandl J."/>
            <person name="Frisvad J.C."/>
            <person name="Nielsen K.F."/>
            <person name="Lyhne E.K."/>
            <person name="Kogle M.E."/>
            <person name="Kuo A."/>
            <person name="Riley R."/>
            <person name="Clum A."/>
            <person name="Nolan M."/>
            <person name="Lipzen A."/>
            <person name="Salamov A."/>
            <person name="Henrissat B."/>
            <person name="Wiebenga A."/>
            <person name="De vries R.P."/>
            <person name="Grigoriev I.V."/>
            <person name="Mortensen U.H."/>
            <person name="Andersen M.R."/>
            <person name="Baker S.E."/>
        </authorList>
    </citation>
    <scope>NUCLEOTIDE SEQUENCE [LARGE SCALE GENOMIC DNA]</scope>
    <source>
        <strain evidence="2 3">CBS 707.79</strain>
    </source>
</reference>
<evidence type="ECO:0000313" key="2">
    <source>
        <dbReference type="EMBL" id="PYH96264.1"/>
    </source>
</evidence>
<name>A0A319DGM2_9EURO</name>
<sequence length="749" mass="82533">MSMPSLIPKPVARSEHSAKEVASDLMTNDSGSVMSHAEVTGVVITSPFKGVKSGTDVGEASVAAISDMSQLNTDKQRDPEGPVSPVFEVDLPLVTTSGGSGVGATSPMPQLDNHGEYHASERPLSPGLGIDLLLATTPRDSDANFMSTAEGMPSSECVNEETPRPSNSTHERSNEEEMSASIPSTTSFSSASNRSLLNLDSSSPNKLTTVGESNLAASLKLAQSWPRLIMPSSPHKRLDGKEETFACDNDPSMHTRELCEPEFNITHGILSVKNPSNVRSGLYKLVVTVSVCLREGKQKEWNDLVIQGLPKLAVGESGFLLFRIPESYGLEFRTTNLQRHKIVENCFLAEFCHTRDLVVPIRRCPREFYGVVKDFTVNQEIRAAYVVSPSAEADRQNCQRELLVKYDLICSVKLHNHCFWAEKCCLFLSLDGGPERSFRCDLDKPDSHDSGVVIIDITANESAPIGSCNLQIVCSPRDLDMFCLNWKIKLPLKQATLWLPSVYPTPSSAGDRVSHRLRDMFLDLESRSRKFNKVTMTDPEGSTSKMAHDLVVDVSEEFPTWSIQQSEDFSECLPINVGSKRWDLTGKIAEMLLYVTYTMVLLSAFIWMNEVSFTAVTGPHQAISTITARELNDPTMNQSKIEHWCNYTGPSTVSWENEVEVGPEPTQESPTASAGLSEQGHIDVESSEADSKPDLPVTKDEPIIDPPIMEATLSFRDRVDYWLGWQGAMDSNRNGVHHNDGTGVRLQTS</sequence>
<proteinExistence type="predicted"/>
<dbReference type="EMBL" id="KZ825840">
    <property type="protein sequence ID" value="PYH96264.1"/>
    <property type="molecule type" value="Genomic_DNA"/>
</dbReference>
<keyword evidence="3" id="KW-1185">Reference proteome</keyword>
<feature type="region of interest" description="Disordered" evidence="1">
    <location>
        <begin position="142"/>
        <end position="191"/>
    </location>
</feature>
<organism evidence="2 3">
    <name type="scientific">Aspergillus ellipticus CBS 707.79</name>
    <dbReference type="NCBI Taxonomy" id="1448320"/>
    <lineage>
        <taxon>Eukaryota</taxon>
        <taxon>Fungi</taxon>
        <taxon>Dikarya</taxon>
        <taxon>Ascomycota</taxon>
        <taxon>Pezizomycotina</taxon>
        <taxon>Eurotiomycetes</taxon>
        <taxon>Eurotiomycetidae</taxon>
        <taxon>Eurotiales</taxon>
        <taxon>Aspergillaceae</taxon>
        <taxon>Aspergillus</taxon>
        <taxon>Aspergillus subgen. Circumdati</taxon>
    </lineage>
</organism>
<feature type="compositionally biased region" description="Low complexity" evidence="1">
    <location>
        <begin position="179"/>
        <end position="191"/>
    </location>
</feature>